<dbReference type="PANTHER" id="PTHR44196:SF1">
    <property type="entry name" value="DEHYDROGENASE_REDUCTASE SDR FAMILY MEMBER 7B"/>
    <property type="match status" value="1"/>
</dbReference>
<keyword evidence="5" id="KW-1185">Reference proteome</keyword>
<dbReference type="InterPro" id="IPR036291">
    <property type="entry name" value="NAD(P)-bd_dom_sf"/>
</dbReference>
<dbReference type="RefSeq" id="WP_144072514.1">
    <property type="nucleotide sequence ID" value="NZ_CP076128.1"/>
</dbReference>
<dbReference type="CDD" id="cd05233">
    <property type="entry name" value="SDR_c"/>
    <property type="match status" value="1"/>
</dbReference>
<dbReference type="EMBL" id="CP076128">
    <property type="protein sequence ID" value="QWG08600.1"/>
    <property type="molecule type" value="Genomic_DNA"/>
</dbReference>
<dbReference type="InterPro" id="IPR002347">
    <property type="entry name" value="SDR_fam"/>
</dbReference>
<name>A0ABX8H099_9BACT</name>
<evidence type="ECO:0000313" key="5">
    <source>
        <dbReference type="Proteomes" id="UP000682802"/>
    </source>
</evidence>
<evidence type="ECO:0000256" key="2">
    <source>
        <dbReference type="ARBA" id="ARBA00023002"/>
    </source>
</evidence>
<comment type="similarity">
    <text evidence="1 3">Belongs to the short-chain dehydrogenases/reductases (SDR) family.</text>
</comment>
<proteinExistence type="inferred from homology"/>
<evidence type="ECO:0000256" key="3">
    <source>
        <dbReference type="RuleBase" id="RU000363"/>
    </source>
</evidence>
<accession>A0ABX8H099</accession>
<dbReference type="PRINTS" id="PR00080">
    <property type="entry name" value="SDRFAMILY"/>
</dbReference>
<dbReference type="Pfam" id="PF00106">
    <property type="entry name" value="adh_short"/>
    <property type="match status" value="1"/>
</dbReference>
<reference evidence="4 5" key="1">
    <citation type="submission" date="2021-05" db="EMBL/GenBank/DDBJ databases">
        <title>Comparative genomic studies on the polysaccharide-degrading batcterial strains of the Flammeovirga genus.</title>
        <authorList>
            <person name="Zewei F."/>
            <person name="Zheng Z."/>
            <person name="Yu L."/>
            <person name="Ruyue G."/>
            <person name="Yanhong M."/>
            <person name="Yuanyuan C."/>
            <person name="Jingyan G."/>
            <person name="Wenjun H."/>
        </authorList>
    </citation>
    <scope>NUCLEOTIDE SEQUENCE [LARGE SCALE GENOMIC DNA]</scope>
    <source>
        <strain evidence="4 5">YS10</strain>
    </source>
</reference>
<dbReference type="PRINTS" id="PR00081">
    <property type="entry name" value="GDHRDH"/>
</dbReference>
<evidence type="ECO:0000313" key="4">
    <source>
        <dbReference type="EMBL" id="QWG08600.1"/>
    </source>
</evidence>
<sequence length="232" mass="25228">MIWTGKKVMLTGGSSGIGLELLKQLTDLGAEVVFCGKEADKVEKVIQQTSAKGITVDLSTEDGILTYFNYAIEKLSTVDLLINNAGFVIVAGIEELKRTDFELMYAVNVIAPARLVQLCLPYFKSQTYGDIVNIGATGGSYGFENGAAYASSKAALLNLSQTLVKELRKDNIRVYHVDPSWTTGTFNNNLGGEIPLDENKLTAEDIAEVIISNLSLKRRAFVPQLSVWATNP</sequence>
<keyword evidence="2" id="KW-0560">Oxidoreductase</keyword>
<protein>
    <submittedName>
        <fullName evidence="4">SDR family oxidoreductase</fullName>
    </submittedName>
</protein>
<dbReference type="Gene3D" id="3.40.50.720">
    <property type="entry name" value="NAD(P)-binding Rossmann-like Domain"/>
    <property type="match status" value="1"/>
</dbReference>
<dbReference type="PANTHER" id="PTHR44196">
    <property type="entry name" value="DEHYDROGENASE/REDUCTASE SDR FAMILY MEMBER 7B"/>
    <property type="match status" value="1"/>
</dbReference>
<dbReference type="SUPFAM" id="SSF51735">
    <property type="entry name" value="NAD(P)-binding Rossmann-fold domains"/>
    <property type="match status" value="1"/>
</dbReference>
<dbReference type="Proteomes" id="UP000682802">
    <property type="component" value="Chromosome 1"/>
</dbReference>
<gene>
    <name evidence="4" type="ORF">KM029_06600</name>
</gene>
<evidence type="ECO:0000256" key="1">
    <source>
        <dbReference type="ARBA" id="ARBA00006484"/>
    </source>
</evidence>
<organism evidence="4 5">
    <name type="scientific">Flammeovirga kamogawensis</name>
    <dbReference type="NCBI Taxonomy" id="373891"/>
    <lineage>
        <taxon>Bacteria</taxon>
        <taxon>Pseudomonadati</taxon>
        <taxon>Bacteroidota</taxon>
        <taxon>Cytophagia</taxon>
        <taxon>Cytophagales</taxon>
        <taxon>Flammeovirgaceae</taxon>
        <taxon>Flammeovirga</taxon>
    </lineage>
</organism>